<feature type="binding site" evidence="5">
    <location>
        <position position="120"/>
    </location>
    <ligand>
        <name>Mg(2+)</name>
        <dbReference type="ChEBI" id="CHEBI:18420"/>
    </ligand>
</feature>
<evidence type="ECO:0000256" key="4">
    <source>
        <dbReference type="ARBA" id="ARBA00030169"/>
    </source>
</evidence>
<evidence type="ECO:0000313" key="6">
    <source>
        <dbReference type="EMBL" id="SFN47838.1"/>
    </source>
</evidence>
<dbReference type="GO" id="GO:0046872">
    <property type="term" value="F:metal ion binding"/>
    <property type="evidence" value="ECO:0007669"/>
    <property type="project" value="UniProtKB-KW"/>
</dbReference>
<evidence type="ECO:0000256" key="2">
    <source>
        <dbReference type="ARBA" id="ARBA00016549"/>
    </source>
</evidence>
<dbReference type="Gene3D" id="3.50.30.40">
    <property type="entry name" value="Ribonuclease E inhibitor RraA/RraA-like"/>
    <property type="match status" value="1"/>
</dbReference>
<dbReference type="Pfam" id="PF03737">
    <property type="entry name" value="RraA-like"/>
    <property type="match status" value="1"/>
</dbReference>
<dbReference type="NCBIfam" id="NF004850">
    <property type="entry name" value="PRK06201.1"/>
    <property type="match status" value="1"/>
</dbReference>
<dbReference type="PANTHER" id="PTHR33254">
    <property type="entry name" value="4-HYDROXY-4-METHYL-2-OXOGLUTARATE ALDOLASE 3-RELATED"/>
    <property type="match status" value="1"/>
</dbReference>
<evidence type="ECO:0000313" key="7">
    <source>
        <dbReference type="Proteomes" id="UP000199236"/>
    </source>
</evidence>
<keyword evidence="5" id="KW-0479">Metal-binding</keyword>
<dbReference type="CDD" id="cd16841">
    <property type="entry name" value="RraA_family"/>
    <property type="match status" value="1"/>
</dbReference>
<comment type="cofactor">
    <cofactor evidence="5">
        <name>Mg(2+)</name>
        <dbReference type="ChEBI" id="CHEBI:18420"/>
    </cofactor>
</comment>
<reference evidence="6 7" key="1">
    <citation type="submission" date="2016-10" db="EMBL/GenBank/DDBJ databases">
        <authorList>
            <person name="de Groot N.N."/>
        </authorList>
    </citation>
    <scope>NUCLEOTIDE SEQUENCE [LARGE SCALE GENOMIC DNA]</scope>
    <source>
        <strain evidence="6 7">CGMCC 1.9157</strain>
    </source>
</reference>
<protein>
    <recommendedName>
        <fullName evidence="2">Putative 4-hydroxy-4-methyl-2-oxoglutarate aldolase</fullName>
    </recommendedName>
    <alternativeName>
        <fullName evidence="3">Regulator of ribonuclease activity homolog</fullName>
    </alternativeName>
    <alternativeName>
        <fullName evidence="4">RraA-like protein</fullName>
    </alternativeName>
</protein>
<dbReference type="InterPro" id="IPR005493">
    <property type="entry name" value="RraA/RraA-like"/>
</dbReference>
<accession>A0A1I4ZCA6</accession>
<dbReference type="OrthoDB" id="9812532at2"/>
<dbReference type="PANTHER" id="PTHR33254:SF4">
    <property type="entry name" value="4-HYDROXY-4-METHYL-2-OXOGLUTARATE ALDOLASE 3-RELATED"/>
    <property type="match status" value="1"/>
</dbReference>
<evidence type="ECO:0000256" key="5">
    <source>
        <dbReference type="PIRSR" id="PIRSR605493-1"/>
    </source>
</evidence>
<dbReference type="SUPFAM" id="SSF89562">
    <property type="entry name" value="RraA-like"/>
    <property type="match status" value="1"/>
</dbReference>
<gene>
    <name evidence="6" type="ORF">SAMN04488056_10136</name>
</gene>
<dbReference type="EMBL" id="FOVR01000001">
    <property type="protein sequence ID" value="SFN47838.1"/>
    <property type="molecule type" value="Genomic_DNA"/>
</dbReference>
<keyword evidence="7" id="KW-1185">Reference proteome</keyword>
<dbReference type="AlphaFoldDB" id="A0A1I4ZCA6"/>
<dbReference type="STRING" id="655353.SAMN04488056_10136"/>
<name>A0A1I4ZCA6_9HYPH</name>
<comment type="cofactor">
    <cofactor evidence="1">
        <name>a divalent metal cation</name>
        <dbReference type="ChEBI" id="CHEBI:60240"/>
    </cofactor>
</comment>
<sequence length="225" mass="24164">MAEGFRIKESWDRVNPDLIARAAKLPVSNISDVMNRHTGAPASMRPRHRQGVLAGPALTVSVRPGDNLMLHKALVMAQPGDVIVVDAGGALDNAIMGELMLARGVFSKIAGVAIWGAIRDLDSISKQDVPVFSSGISHRGPYKDGPGEIGFPIALGNMTVNPGDLIVGDWDGLVCLPKDSAAEILDRADKKHAGEERQYQTTIEGKYNGDWIDKNLKELGCEFIA</sequence>
<evidence type="ECO:0000256" key="1">
    <source>
        <dbReference type="ARBA" id="ARBA00001968"/>
    </source>
</evidence>
<evidence type="ECO:0000256" key="3">
    <source>
        <dbReference type="ARBA" id="ARBA00029596"/>
    </source>
</evidence>
<proteinExistence type="predicted"/>
<dbReference type="RefSeq" id="WP_090067651.1">
    <property type="nucleotide sequence ID" value="NZ_FOVR01000001.1"/>
</dbReference>
<keyword evidence="5" id="KW-0460">Magnesium</keyword>
<dbReference type="Proteomes" id="UP000199236">
    <property type="component" value="Unassembled WGS sequence"/>
</dbReference>
<feature type="binding site" evidence="5">
    <location>
        <begin position="97"/>
        <end position="100"/>
    </location>
    <ligand>
        <name>substrate</name>
    </ligand>
</feature>
<organism evidence="6 7">
    <name type="scientific">Cohaesibacter marisflavi</name>
    <dbReference type="NCBI Taxonomy" id="655353"/>
    <lineage>
        <taxon>Bacteria</taxon>
        <taxon>Pseudomonadati</taxon>
        <taxon>Pseudomonadota</taxon>
        <taxon>Alphaproteobacteria</taxon>
        <taxon>Hyphomicrobiales</taxon>
        <taxon>Cohaesibacteraceae</taxon>
    </lineage>
</organism>
<dbReference type="InterPro" id="IPR036704">
    <property type="entry name" value="RraA/RraA-like_sf"/>
</dbReference>
<feature type="binding site" evidence="5">
    <location>
        <position position="119"/>
    </location>
    <ligand>
        <name>substrate</name>
    </ligand>
</feature>